<evidence type="ECO:0000313" key="1">
    <source>
        <dbReference type="EMBL" id="KAI3732604.1"/>
    </source>
</evidence>
<gene>
    <name evidence="1" type="ORF">L1987_63810</name>
</gene>
<name>A0ACB9CEB9_9ASTR</name>
<organism evidence="1 2">
    <name type="scientific">Smallanthus sonchifolius</name>
    <dbReference type="NCBI Taxonomy" id="185202"/>
    <lineage>
        <taxon>Eukaryota</taxon>
        <taxon>Viridiplantae</taxon>
        <taxon>Streptophyta</taxon>
        <taxon>Embryophyta</taxon>
        <taxon>Tracheophyta</taxon>
        <taxon>Spermatophyta</taxon>
        <taxon>Magnoliopsida</taxon>
        <taxon>eudicotyledons</taxon>
        <taxon>Gunneridae</taxon>
        <taxon>Pentapetalae</taxon>
        <taxon>asterids</taxon>
        <taxon>campanulids</taxon>
        <taxon>Asterales</taxon>
        <taxon>Asteraceae</taxon>
        <taxon>Asteroideae</taxon>
        <taxon>Heliantheae alliance</taxon>
        <taxon>Millerieae</taxon>
        <taxon>Smallanthus</taxon>
    </lineage>
</organism>
<dbReference type="EMBL" id="CM042038">
    <property type="protein sequence ID" value="KAI3732604.1"/>
    <property type="molecule type" value="Genomic_DNA"/>
</dbReference>
<reference evidence="1 2" key="2">
    <citation type="journal article" date="2022" name="Mol. Ecol. Resour.">
        <title>The genomes of chicory, endive, great burdock and yacon provide insights into Asteraceae paleo-polyploidization history and plant inulin production.</title>
        <authorList>
            <person name="Fan W."/>
            <person name="Wang S."/>
            <person name="Wang H."/>
            <person name="Wang A."/>
            <person name="Jiang F."/>
            <person name="Liu H."/>
            <person name="Zhao H."/>
            <person name="Xu D."/>
            <person name="Zhang Y."/>
        </authorList>
    </citation>
    <scope>NUCLEOTIDE SEQUENCE [LARGE SCALE GENOMIC DNA]</scope>
    <source>
        <strain evidence="2">cv. Yunnan</strain>
        <tissue evidence="1">Leaves</tissue>
    </source>
</reference>
<reference evidence="2" key="1">
    <citation type="journal article" date="2022" name="Mol. Ecol. Resour.">
        <title>The genomes of chicory, endive, great burdock and yacon provide insights into Asteraceae palaeo-polyploidization history and plant inulin production.</title>
        <authorList>
            <person name="Fan W."/>
            <person name="Wang S."/>
            <person name="Wang H."/>
            <person name="Wang A."/>
            <person name="Jiang F."/>
            <person name="Liu H."/>
            <person name="Zhao H."/>
            <person name="Xu D."/>
            <person name="Zhang Y."/>
        </authorList>
    </citation>
    <scope>NUCLEOTIDE SEQUENCE [LARGE SCALE GENOMIC DNA]</scope>
    <source>
        <strain evidence="2">cv. Yunnan</strain>
    </source>
</reference>
<evidence type="ECO:0000313" key="2">
    <source>
        <dbReference type="Proteomes" id="UP001056120"/>
    </source>
</evidence>
<proteinExistence type="predicted"/>
<sequence length="950" mass="109144">MDINPISLDLKEACLSKGFSSTLTGLALKWLLNVPPYSITLFAHLINLFNSQFSCSRTFERLTSDLYRVIQNLGESFRDYVNKFGKESLDIPNLDVATAVEAFKMGLRKDSQFYEDLVMNPCRNLDEVRNRALRFIRLEDDKKIQQRMDAPTYYSQPNQKTKTAPFKPYRSKLYSKPDNCRINAVEDDEEEEEYPKLFEYCFSLDTSGLLYAVQDLGDKARWPPKRNAKEAKTEKGDRPVRTSSLTEEKVISFNEEDRDNVQDPHHDGLVITLYVANHFIRRILIDGGSSVNIIQHVVLKRMGIPESKIISKSAVLTLDTRHESGTLDLPPMCQDAYSLGSSEDQQGSARCRRLDVLEAREQDVKELSLSPEDPDVKVLIGTSIPEDIEQSLIRLLKSRTSTFAWKHEDMTCISKDVITHKLGIDNSFRPIHQKRRNFAQERNTVIQEEVERLLKARMIKEVKFPRWLVNVVVVQKKNRKWRLEDHPRDLEEALDILDHYNMKLNPSKCHFGVGAGKFLGYMKNKLFEWGEKHEQALQSLKEYLSTTPLLMKPEDGEPLSLYLAVSGHSVSTVLVKDHEGQQHPVYYVSKSLLSAETRYSHLEKLILALIMASTKHRHYFETHAIHVKTNYPIKCVLRKPEMFERMAKWSVKLSAYDLIYEPRTVIKSQALADFVTDFSSDIHQEADLEVQQLEESKDTWILFTYGASNIRGICLGIILKSPQGDILPQSISCEFQATNNEAEYEALIAGLQLAYDMKIRYLQVYVDSLFITNHFNGSYAAMGERQIKYLEIVKQLSMKFDLFNITQIPREDNAEADALANLASALKIPEGTTIPIIHILSPKIEKKKEVSNTEAEEADIRDLESSQRSWIPPVIKYLQDGEFQKDEKNHRAFPMRISRFIILDGVLYRKSIASPYLKCLKDPEAFEVLKDIHEGDCENHTGVEHSSQRS</sequence>
<accession>A0ACB9CEB9</accession>
<keyword evidence="2" id="KW-1185">Reference proteome</keyword>
<protein>
    <submittedName>
        <fullName evidence="1">Uncharacterized protein</fullName>
    </submittedName>
</protein>
<dbReference type="Proteomes" id="UP001056120">
    <property type="component" value="Linkage Group LG21"/>
</dbReference>
<comment type="caution">
    <text evidence="1">The sequence shown here is derived from an EMBL/GenBank/DDBJ whole genome shotgun (WGS) entry which is preliminary data.</text>
</comment>